<dbReference type="InterPro" id="IPR004617">
    <property type="entry name" value="ApaH"/>
</dbReference>
<name>A0A2U1CQJ0_9BURK</name>
<evidence type="ECO:0000256" key="6">
    <source>
        <dbReference type="ARBA" id="ARBA00032248"/>
    </source>
</evidence>
<comment type="function">
    <text evidence="1">Hydrolyzes diadenosine 5',5'''-P1,P4-tetraphosphate to yield ADP.</text>
</comment>
<evidence type="ECO:0000256" key="7">
    <source>
        <dbReference type="ARBA" id="ARBA00033210"/>
    </source>
</evidence>
<dbReference type="SUPFAM" id="SSF56300">
    <property type="entry name" value="Metallo-dependent phosphatases"/>
    <property type="match status" value="1"/>
</dbReference>
<evidence type="ECO:0000256" key="4">
    <source>
        <dbReference type="ARBA" id="ARBA00022801"/>
    </source>
</evidence>
<evidence type="ECO:0000256" key="1">
    <source>
        <dbReference type="ARBA" id="ARBA00003413"/>
    </source>
</evidence>
<dbReference type="AlphaFoldDB" id="A0A2U1CQJ0"/>
<comment type="similarity">
    <text evidence="2">Belongs to the Ap4A hydrolase family.</text>
</comment>
<dbReference type="PANTHER" id="PTHR40942">
    <property type="match status" value="1"/>
</dbReference>
<dbReference type="OrthoDB" id="9807890at2"/>
<evidence type="ECO:0000313" key="10">
    <source>
        <dbReference type="EMBL" id="PVY68153.1"/>
    </source>
</evidence>
<dbReference type="PANTHER" id="PTHR40942:SF4">
    <property type="entry name" value="CYTOCHROME C5"/>
    <property type="match status" value="1"/>
</dbReference>
<evidence type="ECO:0000256" key="2">
    <source>
        <dbReference type="ARBA" id="ARBA00005419"/>
    </source>
</evidence>
<dbReference type="Gene3D" id="3.60.21.10">
    <property type="match status" value="1"/>
</dbReference>
<proteinExistence type="inferred from homology"/>
<dbReference type="NCBIfam" id="NF001204">
    <property type="entry name" value="PRK00166.1"/>
    <property type="match status" value="1"/>
</dbReference>
<comment type="catalytic activity">
    <reaction evidence="8">
        <text>P(1),P(4)-bis(5'-adenosyl) tetraphosphate + H2O = 2 ADP + 2 H(+)</text>
        <dbReference type="Rhea" id="RHEA:24252"/>
        <dbReference type="ChEBI" id="CHEBI:15377"/>
        <dbReference type="ChEBI" id="CHEBI:15378"/>
        <dbReference type="ChEBI" id="CHEBI:58141"/>
        <dbReference type="ChEBI" id="CHEBI:456216"/>
        <dbReference type="EC" id="3.6.1.41"/>
    </reaction>
</comment>
<evidence type="ECO:0000256" key="5">
    <source>
        <dbReference type="ARBA" id="ARBA00031248"/>
    </source>
</evidence>
<evidence type="ECO:0000259" key="9">
    <source>
        <dbReference type="Pfam" id="PF00149"/>
    </source>
</evidence>
<sequence>MSHRDIWMVGDLQGCCRSLETLMRHPDITAGDDPRFWFAGDLVNRGPDSLRTLRSVIALGDRAVSVLGNHDLHLLGIAAGLRKVGKSDTFDEILNAPDAEALLDWIRHCPLAHYEHGHLMVHAGVLPQWSVADTLELAAEVQKDLRAPDWRQRLQTMYGNEPSQWRDDLDQEGRRRIVINALTRLRMCDAQGRMEFRHKLAPTEQDWNDSGLLPWYDAPGRRTRDEATIVFGHWSTLGLLMRPDVICLDTGCVWGRSLTAVRLGDRKVVQVDCTDQAGADC</sequence>
<dbReference type="RefSeq" id="WP_116517383.1">
    <property type="nucleotide sequence ID" value="NZ_JACCEX010000001.1"/>
</dbReference>
<accession>A0A2U1CQJ0</accession>
<evidence type="ECO:0000313" key="11">
    <source>
        <dbReference type="Proteomes" id="UP000246145"/>
    </source>
</evidence>
<dbReference type="EMBL" id="QEKO01000001">
    <property type="protein sequence ID" value="PVY68153.1"/>
    <property type="molecule type" value="Genomic_DNA"/>
</dbReference>
<dbReference type="STRING" id="1231391.GCA_000308195_03362"/>
<keyword evidence="11" id="KW-1185">Reference proteome</keyword>
<dbReference type="EC" id="3.6.1.41" evidence="3"/>
<dbReference type="InterPro" id="IPR029052">
    <property type="entry name" value="Metallo-depent_PP-like"/>
</dbReference>
<evidence type="ECO:0000256" key="3">
    <source>
        <dbReference type="ARBA" id="ARBA00012506"/>
    </source>
</evidence>
<feature type="domain" description="Calcineurin-like phosphoesterase" evidence="9">
    <location>
        <begin position="6"/>
        <end position="144"/>
    </location>
</feature>
<dbReference type="Pfam" id="PF00149">
    <property type="entry name" value="Metallophos"/>
    <property type="match status" value="1"/>
</dbReference>
<reference evidence="10 11" key="1">
    <citation type="submission" date="2018-04" db="EMBL/GenBank/DDBJ databases">
        <title>Genomic Encyclopedia of Type Strains, Phase IV (KMG-IV): sequencing the most valuable type-strain genomes for metagenomic binning, comparative biology and taxonomic classification.</title>
        <authorList>
            <person name="Goeker M."/>
        </authorList>
    </citation>
    <scope>NUCLEOTIDE SEQUENCE [LARGE SCALE GENOMIC DNA]</scope>
    <source>
        <strain evidence="10 11">DSM 10065</strain>
    </source>
</reference>
<comment type="caution">
    <text evidence="10">The sequence shown here is derived from an EMBL/GenBank/DDBJ whole genome shotgun (WGS) entry which is preliminary data.</text>
</comment>
<dbReference type="PIRSF" id="PIRSF000903">
    <property type="entry name" value="B5n-ttraPtase_sm"/>
    <property type="match status" value="1"/>
</dbReference>
<evidence type="ECO:0000256" key="8">
    <source>
        <dbReference type="ARBA" id="ARBA00049417"/>
    </source>
</evidence>
<organism evidence="10 11">
    <name type="scientific">Pusillimonas noertemannii</name>
    <dbReference type="NCBI Taxonomy" id="305977"/>
    <lineage>
        <taxon>Bacteria</taxon>
        <taxon>Pseudomonadati</taxon>
        <taxon>Pseudomonadota</taxon>
        <taxon>Betaproteobacteria</taxon>
        <taxon>Burkholderiales</taxon>
        <taxon>Alcaligenaceae</taxon>
        <taxon>Pusillimonas</taxon>
    </lineage>
</organism>
<gene>
    <name evidence="10" type="ORF">C7440_0542</name>
</gene>
<dbReference type="CDD" id="cd07422">
    <property type="entry name" value="MPP_ApaH"/>
    <property type="match status" value="1"/>
</dbReference>
<dbReference type="GO" id="GO:0008803">
    <property type="term" value="F:bis(5'-nucleosyl)-tetraphosphatase (symmetrical) activity"/>
    <property type="evidence" value="ECO:0007669"/>
    <property type="project" value="UniProtKB-EC"/>
</dbReference>
<dbReference type="InterPro" id="IPR004843">
    <property type="entry name" value="Calcineurin-like_PHP"/>
</dbReference>
<protein>
    <recommendedName>
        <fullName evidence="3">bis(5'-nucleosyl)-tetraphosphatase (symmetrical)</fullName>
        <ecNumber evidence="3">3.6.1.41</ecNumber>
    </recommendedName>
    <alternativeName>
        <fullName evidence="6">Ap4A hydrolase</fullName>
    </alternativeName>
    <alternativeName>
        <fullName evidence="5">Diadenosine 5',5'''-P1,P4-tetraphosphate pyrophosphohydrolase</fullName>
    </alternativeName>
    <alternativeName>
        <fullName evidence="7">Diadenosine tetraphosphatase</fullName>
    </alternativeName>
</protein>
<keyword evidence="4" id="KW-0378">Hydrolase</keyword>
<dbReference type="Proteomes" id="UP000246145">
    <property type="component" value="Unassembled WGS sequence"/>
</dbReference>